<dbReference type="GO" id="GO:0003677">
    <property type="term" value="F:DNA binding"/>
    <property type="evidence" value="ECO:0007669"/>
    <property type="project" value="UniProtKB-KW"/>
</dbReference>
<dbReference type="GO" id="GO:0016779">
    <property type="term" value="F:nucleotidyltransferase activity"/>
    <property type="evidence" value="ECO:0007669"/>
    <property type="project" value="UniProtKB-KW"/>
</dbReference>
<dbReference type="InterPro" id="IPR049912">
    <property type="entry name" value="CRESS_DNA_REP"/>
</dbReference>
<reference evidence="14" key="1">
    <citation type="submission" date="2018-10" db="EMBL/GenBank/DDBJ databases">
        <title>Hidden diversity of soil giant viruses.</title>
        <authorList>
            <person name="Schulz F."/>
            <person name="Alteio L."/>
            <person name="Goudeau D."/>
            <person name="Ryan E.M."/>
            <person name="Malmstrom R.R."/>
            <person name="Blanchard J."/>
            <person name="Woyke T."/>
        </authorList>
    </citation>
    <scope>NUCLEOTIDE SEQUENCE</scope>
    <source>
        <strain evidence="14">HYV1</strain>
    </source>
</reference>
<evidence type="ECO:0000256" key="4">
    <source>
        <dbReference type="ARBA" id="ARBA00022705"/>
    </source>
</evidence>
<evidence type="ECO:0000313" key="14">
    <source>
        <dbReference type="EMBL" id="AYV83111.1"/>
    </source>
</evidence>
<keyword evidence="4" id="KW-0235">DNA replication</keyword>
<evidence type="ECO:0000259" key="13">
    <source>
        <dbReference type="PROSITE" id="PS52020"/>
    </source>
</evidence>
<keyword evidence="5" id="KW-0540">Nuclease</keyword>
<dbReference type="Gene3D" id="3.40.1310.20">
    <property type="match status" value="1"/>
</dbReference>
<feature type="region of interest" description="Disordered" evidence="12">
    <location>
        <begin position="1"/>
        <end position="55"/>
    </location>
</feature>
<keyword evidence="8" id="KW-0255">Endonuclease</keyword>
<evidence type="ECO:0000256" key="10">
    <source>
        <dbReference type="ARBA" id="ARBA00023124"/>
    </source>
</evidence>
<keyword evidence="7" id="KW-0547">Nucleotide-binding</keyword>
<dbReference type="GO" id="GO:0016787">
    <property type="term" value="F:hydrolase activity"/>
    <property type="evidence" value="ECO:0007669"/>
    <property type="project" value="UniProtKB-KW"/>
</dbReference>
<dbReference type="GO" id="GO:0042025">
    <property type="term" value="C:host cell nucleus"/>
    <property type="evidence" value="ECO:0007669"/>
    <property type="project" value="UniProtKB-SubCell"/>
</dbReference>
<evidence type="ECO:0000256" key="8">
    <source>
        <dbReference type="ARBA" id="ARBA00022759"/>
    </source>
</evidence>
<evidence type="ECO:0000256" key="1">
    <source>
        <dbReference type="ARBA" id="ARBA00004147"/>
    </source>
</evidence>
<evidence type="ECO:0000256" key="11">
    <source>
        <dbReference type="ARBA" id="ARBA00023125"/>
    </source>
</evidence>
<sequence length="459" mass="53230">MTSELNEEVKARQKAERAQKKAADTAKKAATKAAETERKRAEKVANEALKAKNKADKAAKKQEEYELNLPKTNFWRFTLFNYLDKLDGNLNGYEQLCSLEIGGKLRCIIFQSEICPLTNKPHLQGYMEFNVQFRRPEVKKYIGIYPIDLRMRDLTREACIEYSRKSETFDGNYRYEIGINPGNKTTNQGKRNDWHDVWRMVKDKDTPLIMIKDKYPGLYLSHDKTIKNEYNLFHPKVNKEPNIILYPWQKEIIELLQGPVVDRRIIWIHSNDSNTGKTTFSKYIGWLMKTYYTPNFKWTDIIHNYSEDSKVIWINLPREMDDIEGTLITNLERLSDGGLCTSGKYEGSEKIVESHIVVTSNIAPPVKKIPERIVEYEIGKNGVLVKKIDHLQISIDMKNIKKSEDATNNNNLDNGIDHKQNEKLRVEIDPKSQIPITTKGKIVVRGKKPKKKSNDEAYI</sequence>
<keyword evidence="11" id="KW-0238">DNA-binding</keyword>
<keyword evidence="10" id="KW-0190">Covalent protein-DNA linkage</keyword>
<dbReference type="PROSITE" id="PS52020">
    <property type="entry name" value="CRESS_DNA_REP"/>
    <property type="match status" value="1"/>
</dbReference>
<dbReference type="GO" id="GO:0046872">
    <property type="term" value="F:metal ion binding"/>
    <property type="evidence" value="ECO:0007669"/>
    <property type="project" value="UniProtKB-KW"/>
</dbReference>
<evidence type="ECO:0000256" key="9">
    <source>
        <dbReference type="ARBA" id="ARBA00022801"/>
    </source>
</evidence>
<comment type="subcellular location">
    <subcellularLocation>
        <location evidence="1">Host nucleus</location>
    </subcellularLocation>
</comment>
<dbReference type="GO" id="GO:0004519">
    <property type="term" value="F:endonuclease activity"/>
    <property type="evidence" value="ECO:0007669"/>
    <property type="project" value="UniProtKB-KW"/>
</dbReference>
<evidence type="ECO:0000256" key="5">
    <source>
        <dbReference type="ARBA" id="ARBA00022722"/>
    </source>
</evidence>
<keyword evidence="6" id="KW-0479">Metal-binding</keyword>
<accession>A0A3G5AA76</accession>
<proteinExistence type="predicted"/>
<protein>
    <submittedName>
        <fullName evidence="14">Putative rep protein</fullName>
    </submittedName>
</protein>
<evidence type="ECO:0000256" key="2">
    <source>
        <dbReference type="ARBA" id="ARBA00022679"/>
    </source>
</evidence>
<keyword evidence="9" id="KW-0378">Hydrolase</keyword>
<evidence type="ECO:0000256" key="6">
    <source>
        <dbReference type="ARBA" id="ARBA00022723"/>
    </source>
</evidence>
<feature type="domain" description="CRESS-DNA virus Rep endonuclease" evidence="13">
    <location>
        <begin position="69"/>
        <end position="180"/>
    </location>
</feature>
<dbReference type="GO" id="GO:0006260">
    <property type="term" value="P:DNA replication"/>
    <property type="evidence" value="ECO:0007669"/>
    <property type="project" value="UniProtKB-KW"/>
</dbReference>
<evidence type="ECO:0000256" key="7">
    <source>
        <dbReference type="ARBA" id="ARBA00022741"/>
    </source>
</evidence>
<dbReference type="EMBL" id="MK072386">
    <property type="protein sequence ID" value="AYV83111.1"/>
    <property type="molecule type" value="Genomic_DNA"/>
</dbReference>
<name>A0A3G5AA76_9VIRU</name>
<feature type="compositionally biased region" description="Basic and acidic residues" evidence="12">
    <location>
        <begin position="34"/>
        <end position="55"/>
    </location>
</feature>
<keyword evidence="3" id="KW-0548">Nucleotidyltransferase</keyword>
<evidence type="ECO:0000256" key="3">
    <source>
        <dbReference type="ARBA" id="ARBA00022695"/>
    </source>
</evidence>
<feature type="compositionally biased region" description="Basic and acidic residues" evidence="12">
    <location>
        <begin position="7"/>
        <end position="27"/>
    </location>
</feature>
<dbReference type="GO" id="GO:0000166">
    <property type="term" value="F:nucleotide binding"/>
    <property type="evidence" value="ECO:0007669"/>
    <property type="project" value="UniProtKB-KW"/>
</dbReference>
<evidence type="ECO:0000256" key="12">
    <source>
        <dbReference type="SAM" id="MobiDB-lite"/>
    </source>
</evidence>
<gene>
    <name evidence="14" type="ORF">Hyperionvirus4_76</name>
</gene>
<organism evidence="14">
    <name type="scientific">Hyperionvirus sp</name>
    <dbReference type="NCBI Taxonomy" id="2487770"/>
    <lineage>
        <taxon>Viruses</taxon>
        <taxon>Varidnaviria</taxon>
        <taxon>Bamfordvirae</taxon>
        <taxon>Nucleocytoviricota</taxon>
        <taxon>Megaviricetes</taxon>
        <taxon>Imitervirales</taxon>
        <taxon>Mimiviridae</taxon>
        <taxon>Klosneuvirinae</taxon>
    </lineage>
</organism>
<keyword evidence="2" id="KW-0808">Transferase</keyword>